<dbReference type="InterPro" id="IPR036909">
    <property type="entry name" value="Cyt_c-like_dom_sf"/>
</dbReference>
<dbReference type="RefSeq" id="WP_200269251.1">
    <property type="nucleotide sequence ID" value="NZ_JAENIJ010000009.1"/>
</dbReference>
<accession>A0A934S4S9</accession>
<evidence type="ECO:0000256" key="2">
    <source>
        <dbReference type="ARBA" id="ARBA00022723"/>
    </source>
</evidence>
<dbReference type="Gene3D" id="1.25.10.10">
    <property type="entry name" value="Leucine-rich Repeat Variant"/>
    <property type="match status" value="1"/>
</dbReference>
<evidence type="ECO:0000256" key="4">
    <source>
        <dbReference type="PROSITE-ProRule" id="PRU00433"/>
    </source>
</evidence>
<evidence type="ECO:0000256" key="3">
    <source>
        <dbReference type="ARBA" id="ARBA00023004"/>
    </source>
</evidence>
<keyword evidence="2 4" id="KW-0479">Metal-binding</keyword>
<dbReference type="NCBIfam" id="TIGR02603">
    <property type="entry name" value="CxxCH_TIGR02603"/>
    <property type="match status" value="1"/>
</dbReference>
<dbReference type="InterPro" id="IPR011041">
    <property type="entry name" value="Quinoprot_gluc/sorb_DH_b-prop"/>
</dbReference>
<keyword evidence="1 4" id="KW-0349">Heme</keyword>
<organism evidence="6 7">
    <name type="scientific">Luteolibacter pohnpeiensis</name>
    <dbReference type="NCBI Taxonomy" id="454153"/>
    <lineage>
        <taxon>Bacteria</taxon>
        <taxon>Pseudomonadati</taxon>
        <taxon>Verrucomicrobiota</taxon>
        <taxon>Verrucomicrobiia</taxon>
        <taxon>Verrucomicrobiales</taxon>
        <taxon>Verrucomicrobiaceae</taxon>
        <taxon>Luteolibacter</taxon>
    </lineage>
</organism>
<dbReference type="SUPFAM" id="SSF50952">
    <property type="entry name" value="Soluble quinoprotein glucose dehydrogenase"/>
    <property type="match status" value="1"/>
</dbReference>
<dbReference type="SUPFAM" id="SSF46626">
    <property type="entry name" value="Cytochrome c"/>
    <property type="match status" value="1"/>
</dbReference>
<evidence type="ECO:0000256" key="1">
    <source>
        <dbReference type="ARBA" id="ARBA00022617"/>
    </source>
</evidence>
<dbReference type="PROSITE" id="PS51257">
    <property type="entry name" value="PROKAR_LIPOPROTEIN"/>
    <property type="match status" value="1"/>
</dbReference>
<keyword evidence="7" id="KW-1185">Reference proteome</keyword>
<evidence type="ECO:0000259" key="5">
    <source>
        <dbReference type="PROSITE" id="PS51007"/>
    </source>
</evidence>
<dbReference type="EMBL" id="JAENIJ010000009">
    <property type="protein sequence ID" value="MBK1882272.1"/>
    <property type="molecule type" value="Genomic_DNA"/>
</dbReference>
<dbReference type="Pfam" id="PF00034">
    <property type="entry name" value="Cytochrom_C"/>
    <property type="match status" value="1"/>
</dbReference>
<name>A0A934S4S9_9BACT</name>
<dbReference type="Proteomes" id="UP000603141">
    <property type="component" value="Unassembled WGS sequence"/>
</dbReference>
<proteinExistence type="predicted"/>
<dbReference type="GO" id="GO:0009055">
    <property type="term" value="F:electron transfer activity"/>
    <property type="evidence" value="ECO:0007669"/>
    <property type="project" value="InterPro"/>
</dbReference>
<dbReference type="SUPFAM" id="SSF48371">
    <property type="entry name" value="ARM repeat"/>
    <property type="match status" value="1"/>
</dbReference>
<keyword evidence="3 4" id="KW-0408">Iron</keyword>
<comment type="caution">
    <text evidence="6">The sequence shown here is derived from an EMBL/GenBank/DDBJ whole genome shotgun (WGS) entry which is preliminary data.</text>
</comment>
<dbReference type="GO" id="GO:0046872">
    <property type="term" value="F:metal ion binding"/>
    <property type="evidence" value="ECO:0007669"/>
    <property type="project" value="UniProtKB-KW"/>
</dbReference>
<dbReference type="GO" id="GO:0020037">
    <property type="term" value="F:heme binding"/>
    <property type="evidence" value="ECO:0007669"/>
    <property type="project" value="InterPro"/>
</dbReference>
<dbReference type="PANTHER" id="PTHR33546">
    <property type="entry name" value="LARGE, MULTIFUNCTIONAL SECRETED PROTEIN-RELATED"/>
    <property type="match status" value="1"/>
</dbReference>
<dbReference type="PANTHER" id="PTHR33546:SF1">
    <property type="entry name" value="LARGE, MULTIFUNCTIONAL SECRETED PROTEIN"/>
    <property type="match status" value="1"/>
</dbReference>
<evidence type="ECO:0000313" key="7">
    <source>
        <dbReference type="Proteomes" id="UP000603141"/>
    </source>
</evidence>
<dbReference type="InterPro" id="IPR011042">
    <property type="entry name" value="6-blade_b-propeller_TolB-like"/>
</dbReference>
<evidence type="ECO:0000313" key="6">
    <source>
        <dbReference type="EMBL" id="MBK1882272.1"/>
    </source>
</evidence>
<dbReference type="PROSITE" id="PS51007">
    <property type="entry name" value="CYTC"/>
    <property type="match status" value="1"/>
</dbReference>
<protein>
    <submittedName>
        <fullName evidence="6">C-type cytochrome</fullName>
    </submittedName>
</protein>
<dbReference type="Gene3D" id="1.10.760.10">
    <property type="entry name" value="Cytochrome c-like domain"/>
    <property type="match status" value="1"/>
</dbReference>
<gene>
    <name evidence="6" type="ORF">JIN85_07595</name>
</gene>
<feature type="domain" description="Cytochrome c" evidence="5">
    <location>
        <begin position="883"/>
        <end position="1018"/>
    </location>
</feature>
<dbReference type="InterPro" id="IPR016024">
    <property type="entry name" value="ARM-type_fold"/>
</dbReference>
<dbReference type="InterPro" id="IPR013427">
    <property type="entry name" value="Haem-bd_dom_put"/>
</dbReference>
<dbReference type="Pfam" id="PF23500">
    <property type="entry name" value="DUF7133"/>
    <property type="match status" value="1"/>
</dbReference>
<dbReference type="Gene3D" id="2.120.10.30">
    <property type="entry name" value="TolB, C-terminal domain"/>
    <property type="match status" value="1"/>
</dbReference>
<dbReference type="AlphaFoldDB" id="A0A934S4S9"/>
<reference evidence="6" key="1">
    <citation type="submission" date="2021-01" db="EMBL/GenBank/DDBJ databases">
        <title>Modified the classification status of verrucomicrobia.</title>
        <authorList>
            <person name="Feng X."/>
        </authorList>
    </citation>
    <scope>NUCLEOTIDE SEQUENCE</scope>
    <source>
        <strain evidence="6">KCTC 22041</strain>
    </source>
</reference>
<sequence length="1022" mass="110798">MKSKFPTTSSFLSIGAATVGMGISCVDAVPEGFEIHEFAGPPNVEYPTGVSAAANGDLYISSDKNGSLGHRESFGKVLVAKDTDGDGKADAFKDFVPSVNSPRGGHFVHGTLYLIHPPYLTSYRDTDGDGVADQEKQLVKGFGWGIEHPRGADHTTNGVRMGIDGWLYVAVGDFGMPDAVGADGKHVTLQGGGVARIRPDGSELEIYASMTRNLYDLAISPYLDLFSRDNTNDGKGWNTRFHHFTELANFGYPRLYKNFADEAARSLDDYGGGSGTGGLYLHEPGFPGTFGDRVYTCDWTTGNVYDHPMTPDGATFVAKQEVFQTLPRALDIDVDGFSHLYLADWRNGGFDFAGPDAKIGMIQQVTAPGETPASYQDVTKVDDGELVKLLASRSGVQRMEAQREILQRGSKKSIASAVYTICKNQDLPLYGRVAAVFTYKQLLGAESAAGLVDLSHDATIREFALRALADRKSELENAPIELFAAALDDAAPRVRLQAAIGLARFPQARSKEFATPLLTATARWATDGVEDDGVQRLVHTGIKALVQIGNVDACLAAIDINSQREIALRALQEIGGETAVDGLILKLKNTTDNQVRLELINCLARLYHQEKPWDLESWWSTRPDDRGPYYEPVEWSATAKIKTAIEQNFGALPISLQNEAMQNLSKNRIKISDLNLGEVDPLVIALAAPRLDESQLGMLKDAALNPKLDWAKKLELYRAMERGPDHLVLPTKLIVLAHWSEQKDAPQSARDAVSDFINDTQRFGEVDVLKELAAGSQDRESTLAWKALLTVLKSPLSKQDAKQKVQKAIDSNPKEIGFFHAIAELGLVGFGPQIEAGLKSDNHQLIEAARAAQVSGNAKVASGGKVGDLPAGEVEKFALEHHGDAAEGKRLFTAQGCIACHATSMEEAQKGPYLGAAGSKFTRDYLIESILDPGKVVAQGFRTVVFNMKDGSTQMGFITGEADGVISLRDLTGQSSQIKRSDVREQSELTTSMMPQGLANQLTLDEFANLIEYLSSLTQKGG</sequence>
<dbReference type="InterPro" id="IPR055557">
    <property type="entry name" value="DUF7133"/>
</dbReference>
<dbReference type="InterPro" id="IPR009056">
    <property type="entry name" value="Cyt_c-like_dom"/>
</dbReference>
<dbReference type="InterPro" id="IPR011989">
    <property type="entry name" value="ARM-like"/>
</dbReference>